<name>A0ABR1IWK6_9AGAR</name>
<accession>A0ABR1IWK6</accession>
<evidence type="ECO:0000313" key="2">
    <source>
        <dbReference type="Proteomes" id="UP001498398"/>
    </source>
</evidence>
<dbReference type="Proteomes" id="UP001498398">
    <property type="component" value="Unassembled WGS sequence"/>
</dbReference>
<gene>
    <name evidence="1" type="primary">CCR4_4</name>
    <name evidence="1" type="ORF">VKT23_016835</name>
</gene>
<keyword evidence="2" id="KW-1185">Reference proteome</keyword>
<keyword evidence="1" id="KW-0378">Hydrolase</keyword>
<dbReference type="EMBL" id="JBANRG010000066">
    <property type="protein sequence ID" value="KAK7440759.1"/>
    <property type="molecule type" value="Genomic_DNA"/>
</dbReference>
<organism evidence="1 2">
    <name type="scientific">Marasmiellus scandens</name>
    <dbReference type="NCBI Taxonomy" id="2682957"/>
    <lineage>
        <taxon>Eukaryota</taxon>
        <taxon>Fungi</taxon>
        <taxon>Dikarya</taxon>
        <taxon>Basidiomycota</taxon>
        <taxon>Agaricomycotina</taxon>
        <taxon>Agaricomycetes</taxon>
        <taxon>Agaricomycetidae</taxon>
        <taxon>Agaricales</taxon>
        <taxon>Marasmiineae</taxon>
        <taxon>Omphalotaceae</taxon>
        <taxon>Marasmiellus</taxon>
    </lineage>
</organism>
<evidence type="ECO:0000313" key="1">
    <source>
        <dbReference type="EMBL" id="KAK7440759.1"/>
    </source>
</evidence>
<proteinExistence type="predicted"/>
<dbReference type="Gene3D" id="3.60.10.10">
    <property type="entry name" value="Endonuclease/exonuclease/phosphatase"/>
    <property type="match status" value="1"/>
</dbReference>
<comment type="caution">
    <text evidence="1">The sequence shown here is derived from an EMBL/GenBank/DDBJ whole genome shotgun (WGS) entry which is preliminary data.</text>
</comment>
<reference evidence="1 2" key="1">
    <citation type="submission" date="2024-01" db="EMBL/GenBank/DDBJ databases">
        <title>A draft genome for the cacao thread blight pathogen Marasmiellus scandens.</title>
        <authorList>
            <person name="Baruah I.K."/>
            <person name="Leung J."/>
            <person name="Bukari Y."/>
            <person name="Amoako-Attah I."/>
            <person name="Meinhardt L.W."/>
            <person name="Bailey B.A."/>
            <person name="Cohen S.P."/>
        </authorList>
    </citation>
    <scope>NUCLEOTIDE SEQUENCE [LARGE SCALE GENOMIC DNA]</scope>
    <source>
        <strain evidence="1 2">GH-19</strain>
    </source>
</reference>
<dbReference type="EC" id="3.1.13.4" evidence="1"/>
<protein>
    <submittedName>
        <fullName evidence="1">Glucose-repressible alcohol dehydrogenase transcriptional effector</fullName>
        <ecNumber evidence="1">3.1.13.4</ecNumber>
    </submittedName>
</protein>
<sequence>MREIRYRASLQGVAQGSHRGSVLFRKQVYGDEGDCDKCAYSLGSTTNGTNDLVKSKFKSSSSLVPAHEIPGTSESNELLRGTNYTPLYQDYIWYSTGNLGVEGVLGDVEKYLEKDVGFPNGYSPSDHICIMSQFRVKPPQEPPVGPPPPTFNS</sequence>
<dbReference type="GO" id="GO:0004535">
    <property type="term" value="F:poly(A)-specific ribonuclease activity"/>
    <property type="evidence" value="ECO:0007669"/>
    <property type="project" value="UniProtKB-EC"/>
</dbReference>
<dbReference type="InterPro" id="IPR036691">
    <property type="entry name" value="Endo/exonu/phosph_ase_sf"/>
</dbReference>